<dbReference type="GO" id="GO:0004765">
    <property type="term" value="F:shikimate kinase activity"/>
    <property type="evidence" value="ECO:0007669"/>
    <property type="project" value="UniProtKB-UniRule"/>
</dbReference>
<evidence type="ECO:0000256" key="10">
    <source>
        <dbReference type="ARBA" id="ARBA00022777"/>
    </source>
</evidence>
<dbReference type="InterPro" id="IPR010189">
    <property type="entry name" value="SK_arc"/>
</dbReference>
<evidence type="ECO:0000259" key="15">
    <source>
        <dbReference type="Pfam" id="PF00288"/>
    </source>
</evidence>
<comment type="subcellular location">
    <subcellularLocation>
        <location evidence="1 14">Cytoplasm</location>
    </subcellularLocation>
</comment>
<dbReference type="UniPathway" id="UPA00053">
    <property type="reaction ID" value="UER00088"/>
</dbReference>
<protein>
    <recommendedName>
        <fullName evidence="5 14">Shikimate kinase</fullName>
        <shortName evidence="14">SK</shortName>
        <ecNumber evidence="4 14">2.7.1.71</ecNumber>
    </recommendedName>
</protein>
<dbReference type="SUPFAM" id="SSF55060">
    <property type="entry name" value="GHMP Kinase, C-terminal domain"/>
    <property type="match status" value="1"/>
</dbReference>
<comment type="similarity">
    <text evidence="3 14">Belongs to the GHMP kinase family. Archaeal shikimate kinase subfamily.</text>
</comment>
<dbReference type="GO" id="GO:0009423">
    <property type="term" value="P:chorismate biosynthetic process"/>
    <property type="evidence" value="ECO:0007669"/>
    <property type="project" value="UniProtKB-UniRule"/>
</dbReference>
<keyword evidence="9 14" id="KW-0547">Nucleotide-binding</keyword>
<dbReference type="InterPro" id="IPR036554">
    <property type="entry name" value="GHMP_kinase_C_sf"/>
</dbReference>
<comment type="catalytic activity">
    <reaction evidence="13 14">
        <text>shikimate + ATP = 3-phosphoshikimate + ADP + H(+)</text>
        <dbReference type="Rhea" id="RHEA:13121"/>
        <dbReference type="ChEBI" id="CHEBI:15378"/>
        <dbReference type="ChEBI" id="CHEBI:30616"/>
        <dbReference type="ChEBI" id="CHEBI:36208"/>
        <dbReference type="ChEBI" id="CHEBI:145989"/>
        <dbReference type="ChEBI" id="CHEBI:456216"/>
        <dbReference type="EC" id="2.7.1.71"/>
    </reaction>
</comment>
<gene>
    <name evidence="14 16" type="primary">aroK</name>
    <name evidence="16" type="synonym">aroL</name>
</gene>
<keyword evidence="7 14" id="KW-0028">Amino-acid biosynthesis</keyword>
<evidence type="ECO:0000256" key="9">
    <source>
        <dbReference type="ARBA" id="ARBA00022741"/>
    </source>
</evidence>
<evidence type="ECO:0000313" key="16">
    <source>
        <dbReference type="EMBL" id="AIF15976.1"/>
    </source>
</evidence>
<dbReference type="GO" id="GO:0008652">
    <property type="term" value="P:amino acid biosynthetic process"/>
    <property type="evidence" value="ECO:0007669"/>
    <property type="project" value="UniProtKB-KW"/>
</dbReference>
<dbReference type="Gene3D" id="3.30.230.10">
    <property type="match status" value="1"/>
</dbReference>
<dbReference type="SUPFAM" id="SSF54211">
    <property type="entry name" value="Ribosomal protein S5 domain 2-like"/>
    <property type="match status" value="1"/>
</dbReference>
<sequence length="287" mass="29790">MKAAALAFGAISIVNAIARGNGAALGVSLTTEAEVELYPRSKDITVEIENEVSENPRLAQVVVRRITSILGLGTTGAHVRTKSTIPIGRGLKSSSAAANAIGLATMRAAGGLLSDEEIVIEGSKSALEAQVSITGALDDAGASYFGGIVLTNNLEGKILTRSSVDSSLQVLIYVPEAKKYTWDTPRDRMASINLLCDESFNLASGGEYWKAMIINGLAYSAALDISPKPAIDALAAGALAAGLSGKGPSIAAISVAEKTDKIRELWSSYPGTVISTQPNNTKAHFLT</sequence>
<dbReference type="Pfam" id="PF00288">
    <property type="entry name" value="GHMP_kinases_N"/>
    <property type="match status" value="1"/>
</dbReference>
<evidence type="ECO:0000256" key="13">
    <source>
        <dbReference type="ARBA" id="ARBA00048567"/>
    </source>
</evidence>
<evidence type="ECO:0000256" key="12">
    <source>
        <dbReference type="ARBA" id="ARBA00023141"/>
    </source>
</evidence>
<dbReference type="InterPro" id="IPR014721">
    <property type="entry name" value="Ribsml_uS5_D2-typ_fold_subgr"/>
</dbReference>
<accession>A0A075HHT0</accession>
<feature type="domain" description="GHMP kinase N-terminal" evidence="15">
    <location>
        <begin position="63"/>
        <end position="147"/>
    </location>
</feature>
<dbReference type="PANTHER" id="PTHR20861:SF3">
    <property type="entry name" value="SHIKIMATE KINASE"/>
    <property type="match status" value="1"/>
</dbReference>
<keyword evidence="6 14" id="KW-0963">Cytoplasm</keyword>
<dbReference type="GO" id="GO:0005737">
    <property type="term" value="C:cytoplasm"/>
    <property type="evidence" value="ECO:0007669"/>
    <property type="project" value="UniProtKB-SubCell"/>
</dbReference>
<dbReference type="EC" id="2.7.1.71" evidence="4 14"/>
<evidence type="ECO:0000256" key="14">
    <source>
        <dbReference type="HAMAP-Rule" id="MF_00370"/>
    </source>
</evidence>
<evidence type="ECO:0000256" key="7">
    <source>
        <dbReference type="ARBA" id="ARBA00022605"/>
    </source>
</evidence>
<evidence type="ECO:0000256" key="3">
    <source>
        <dbReference type="ARBA" id="ARBA00010202"/>
    </source>
</evidence>
<dbReference type="PIRSF" id="PIRSF005758">
    <property type="entry name" value="Shikimt_kin_arch"/>
    <property type="match status" value="1"/>
</dbReference>
<evidence type="ECO:0000256" key="4">
    <source>
        <dbReference type="ARBA" id="ARBA00012154"/>
    </source>
</evidence>
<organism evidence="16">
    <name type="scientific">uncultured marine thaumarchaeote KM3_72_A09</name>
    <dbReference type="NCBI Taxonomy" id="1456261"/>
    <lineage>
        <taxon>Archaea</taxon>
        <taxon>Nitrososphaerota</taxon>
        <taxon>environmental samples</taxon>
    </lineage>
</organism>
<keyword evidence="11 14" id="KW-0067">ATP-binding</keyword>
<dbReference type="GO" id="GO:0005524">
    <property type="term" value="F:ATP binding"/>
    <property type="evidence" value="ECO:0007669"/>
    <property type="project" value="UniProtKB-UniRule"/>
</dbReference>
<keyword evidence="10 14" id="KW-0418">Kinase</keyword>
<evidence type="ECO:0000256" key="11">
    <source>
        <dbReference type="ARBA" id="ARBA00022840"/>
    </source>
</evidence>
<evidence type="ECO:0000256" key="6">
    <source>
        <dbReference type="ARBA" id="ARBA00022490"/>
    </source>
</evidence>
<evidence type="ECO:0000256" key="8">
    <source>
        <dbReference type="ARBA" id="ARBA00022679"/>
    </source>
</evidence>
<comment type="pathway">
    <text evidence="2 14">Metabolic intermediate biosynthesis; chorismate biosynthesis; chorismate from D-erythrose 4-phosphate and phosphoenolpyruvate: step 5/7.</text>
</comment>
<name>A0A075HHT0_9ARCH</name>
<evidence type="ECO:0000256" key="5">
    <source>
        <dbReference type="ARBA" id="ARBA00013853"/>
    </source>
</evidence>
<dbReference type="NCBIfam" id="TIGR01920">
    <property type="entry name" value="Shik_kin_archae"/>
    <property type="match status" value="1"/>
</dbReference>
<dbReference type="AlphaFoldDB" id="A0A075HHT0"/>
<dbReference type="GO" id="GO:0009073">
    <property type="term" value="P:aromatic amino acid family biosynthetic process"/>
    <property type="evidence" value="ECO:0007669"/>
    <property type="project" value="UniProtKB-KW"/>
</dbReference>
<dbReference type="PANTHER" id="PTHR20861">
    <property type="entry name" value="HOMOSERINE/4-DIPHOSPHOCYTIDYL-2-C-METHYL-D-ERYTHRITOL KINASE"/>
    <property type="match status" value="1"/>
</dbReference>
<dbReference type="InterPro" id="IPR006204">
    <property type="entry name" value="GHMP_kinase_N_dom"/>
</dbReference>
<keyword evidence="8 14" id="KW-0808">Transferase</keyword>
<dbReference type="EMBL" id="KF901042">
    <property type="protein sequence ID" value="AIF15976.1"/>
    <property type="molecule type" value="Genomic_DNA"/>
</dbReference>
<dbReference type="InterPro" id="IPR020568">
    <property type="entry name" value="Ribosomal_Su5_D2-typ_SF"/>
</dbReference>
<dbReference type="PRINTS" id="PR00958">
    <property type="entry name" value="HOMSERKINASE"/>
</dbReference>
<dbReference type="HAMAP" id="MF_00370">
    <property type="entry name" value="Shik_kinase_arch"/>
    <property type="match status" value="1"/>
</dbReference>
<reference evidence="16" key="1">
    <citation type="journal article" date="2014" name="Genome Biol. Evol.">
        <title>Pangenome evidence for extensive interdomain horizontal transfer affecting lineage core and shell genes in uncultured planktonic thaumarchaeota and euryarchaeota.</title>
        <authorList>
            <person name="Deschamps P."/>
            <person name="Zivanovic Y."/>
            <person name="Moreira D."/>
            <person name="Rodriguez-Valera F."/>
            <person name="Lopez-Garcia P."/>
        </authorList>
    </citation>
    <scope>NUCLEOTIDE SEQUENCE</scope>
</reference>
<keyword evidence="12 14" id="KW-0057">Aromatic amino acid biosynthesis</keyword>
<proteinExistence type="inferred from homology"/>
<evidence type="ECO:0000256" key="1">
    <source>
        <dbReference type="ARBA" id="ARBA00004496"/>
    </source>
</evidence>
<evidence type="ECO:0000256" key="2">
    <source>
        <dbReference type="ARBA" id="ARBA00004842"/>
    </source>
</evidence>
<feature type="binding site" evidence="14">
    <location>
        <begin position="86"/>
        <end position="96"/>
    </location>
    <ligand>
        <name>ATP</name>
        <dbReference type="ChEBI" id="CHEBI:30616"/>
    </ligand>
</feature>